<dbReference type="InterPro" id="IPR010323">
    <property type="entry name" value="DUF924"/>
</dbReference>
<dbReference type="Gene3D" id="1.25.40.10">
    <property type="entry name" value="Tetratricopeptide repeat domain"/>
    <property type="match status" value="1"/>
</dbReference>
<keyword evidence="2" id="KW-1185">Reference proteome</keyword>
<dbReference type="Pfam" id="PF06041">
    <property type="entry name" value="DUF924"/>
    <property type="match status" value="1"/>
</dbReference>
<sequence>MDFTIPYRDILDFWFGDSGGLEGETDDTRGWPPQSLRRRWFKSSDAQDAEIAERFGDRVAAALRRDLVDWEREPGPRLALILLLDQFTRNIHRGTADAFAGDHHAATLTLEGLSTGMDRRLGWAGQVFFYMPLMHAEDAELQDRAVACYQDLHARVPAALKDDIANNLKFAEEHRDIIQRFGRFPHRNRVLERTDSAEELDFLQHARRYGQ</sequence>
<reference evidence="1 2" key="1">
    <citation type="submission" date="2012-09" db="EMBL/GenBank/DDBJ databases">
        <title>Genome Sequence of alkane-degrading Bacterium Alcanivorax venustensis ISO4.</title>
        <authorList>
            <person name="Lai Q."/>
            <person name="Shao Z."/>
        </authorList>
    </citation>
    <scope>NUCLEOTIDE SEQUENCE [LARGE SCALE GENOMIC DNA]</scope>
    <source>
        <strain evidence="1 2">ISO4</strain>
    </source>
</reference>
<evidence type="ECO:0000313" key="1">
    <source>
        <dbReference type="EMBL" id="MBF5053108.1"/>
    </source>
</evidence>
<gene>
    <name evidence="1" type="ORF">ISO4_01710</name>
</gene>
<dbReference type="SUPFAM" id="SSF48452">
    <property type="entry name" value="TPR-like"/>
    <property type="match status" value="1"/>
</dbReference>
<proteinExistence type="predicted"/>
<name>A0ABS0AG97_9GAMM</name>
<comment type="caution">
    <text evidence="1">The sequence shown here is derived from an EMBL/GenBank/DDBJ whole genome shotgun (WGS) entry which is preliminary data.</text>
</comment>
<protein>
    <recommendedName>
        <fullName evidence="3">Transmembrane protein</fullName>
    </recommendedName>
</protein>
<evidence type="ECO:0008006" key="3">
    <source>
        <dbReference type="Google" id="ProtNLM"/>
    </source>
</evidence>
<dbReference type="InterPro" id="IPR011990">
    <property type="entry name" value="TPR-like_helical_dom_sf"/>
</dbReference>
<evidence type="ECO:0000313" key="2">
    <source>
        <dbReference type="Proteomes" id="UP000644441"/>
    </source>
</evidence>
<accession>A0ABS0AG97</accession>
<dbReference type="RefSeq" id="WP_194855932.1">
    <property type="nucleotide sequence ID" value="NZ_ARXR01000011.1"/>
</dbReference>
<dbReference type="EMBL" id="ARXR01000011">
    <property type="protein sequence ID" value="MBF5053108.1"/>
    <property type="molecule type" value="Genomic_DNA"/>
</dbReference>
<dbReference type="Proteomes" id="UP000644441">
    <property type="component" value="Unassembled WGS sequence"/>
</dbReference>
<dbReference type="Gene3D" id="1.20.58.320">
    <property type="entry name" value="TPR-like"/>
    <property type="match status" value="1"/>
</dbReference>
<organism evidence="1 2">
    <name type="scientific">Alloalcanivorax venustensis ISO4</name>
    <dbReference type="NCBI Taxonomy" id="1177184"/>
    <lineage>
        <taxon>Bacteria</taxon>
        <taxon>Pseudomonadati</taxon>
        <taxon>Pseudomonadota</taxon>
        <taxon>Gammaproteobacteria</taxon>
        <taxon>Oceanospirillales</taxon>
        <taxon>Alcanivoracaceae</taxon>
        <taxon>Alloalcanivorax</taxon>
    </lineage>
</organism>